<dbReference type="GO" id="GO:0016020">
    <property type="term" value="C:membrane"/>
    <property type="evidence" value="ECO:0007669"/>
    <property type="project" value="InterPro"/>
</dbReference>
<dbReference type="GO" id="GO:0005506">
    <property type="term" value="F:iron ion binding"/>
    <property type="evidence" value="ECO:0007669"/>
    <property type="project" value="InterPro"/>
</dbReference>
<dbReference type="PANTHER" id="PTHR37823:SF2">
    <property type="entry name" value="CYTOCHROME C-550"/>
    <property type="match status" value="1"/>
</dbReference>
<dbReference type="InterPro" id="IPR009056">
    <property type="entry name" value="Cyt_c-like_dom"/>
</dbReference>
<evidence type="ECO:0000256" key="7">
    <source>
        <dbReference type="PIRSR" id="PIRSR000025-2"/>
    </source>
</evidence>
<dbReference type="RefSeq" id="WP_232055763.1">
    <property type="nucleotide sequence ID" value="NZ_LS992241.1"/>
</dbReference>
<dbReference type="PROSITE" id="PS51007">
    <property type="entry name" value="CYTC"/>
    <property type="match status" value="1"/>
</dbReference>
<dbReference type="InterPro" id="IPR036909">
    <property type="entry name" value="Cyt_c-like_dom_sf"/>
</dbReference>
<dbReference type="Proteomes" id="UP000304148">
    <property type="component" value="Chromosome"/>
</dbReference>
<dbReference type="SUPFAM" id="SSF46626">
    <property type="entry name" value="Cytochrome c"/>
    <property type="match status" value="1"/>
</dbReference>
<dbReference type="InterPro" id="IPR012218">
    <property type="entry name" value="Cyt_c_BACSU-c550-type"/>
</dbReference>
<organism evidence="9 10">
    <name type="scientific">Paenibacillus alvei</name>
    <name type="common">Bacillus alvei</name>
    <dbReference type="NCBI Taxonomy" id="44250"/>
    <lineage>
        <taxon>Bacteria</taxon>
        <taxon>Bacillati</taxon>
        <taxon>Bacillota</taxon>
        <taxon>Bacilli</taxon>
        <taxon>Bacillales</taxon>
        <taxon>Paenibacillaceae</taxon>
        <taxon>Paenibacillus</taxon>
    </lineage>
</organism>
<gene>
    <name evidence="9" type="primary">cccA</name>
    <name evidence="9" type="ORF">PBLR_15916</name>
</gene>
<dbReference type="InterPro" id="IPR051811">
    <property type="entry name" value="Cytochrome_c550/c551-like"/>
</dbReference>
<evidence type="ECO:0000259" key="8">
    <source>
        <dbReference type="PROSITE" id="PS51007"/>
    </source>
</evidence>
<evidence type="ECO:0000313" key="9">
    <source>
        <dbReference type="EMBL" id="SYX87486.1"/>
    </source>
</evidence>
<protein>
    <submittedName>
        <fullName evidence="9">Cytochrome c-551</fullName>
    </submittedName>
</protein>
<name>A0A383RMG0_PAEAL</name>
<dbReference type="GO" id="GO:0009055">
    <property type="term" value="F:electron transfer activity"/>
    <property type="evidence" value="ECO:0007669"/>
    <property type="project" value="InterPro"/>
</dbReference>
<keyword evidence="2 6" id="KW-0349">Heme</keyword>
<evidence type="ECO:0000256" key="1">
    <source>
        <dbReference type="ARBA" id="ARBA00022448"/>
    </source>
</evidence>
<feature type="domain" description="Cytochrome c" evidence="8">
    <location>
        <begin position="44"/>
        <end position="125"/>
    </location>
</feature>
<evidence type="ECO:0000256" key="3">
    <source>
        <dbReference type="ARBA" id="ARBA00022723"/>
    </source>
</evidence>
<sequence length="125" mass="13395">MPQRRMFTRFIPIVAGIALLGLLAGCGGEANSSNESSSGNAKKSAALEGPEEVVTLYKNNCMQCHGNEMQGMMGPESNLQKIGSKLTKEEIANTIENGGKLMPAQGGRLEKKEIDKIADWLASKK</sequence>
<dbReference type="Pfam" id="PF13442">
    <property type="entry name" value="Cytochrome_CBB3"/>
    <property type="match status" value="1"/>
</dbReference>
<evidence type="ECO:0000313" key="10">
    <source>
        <dbReference type="Proteomes" id="UP000304148"/>
    </source>
</evidence>
<comment type="PTM">
    <text evidence="6">Binds 1 heme c group covalently per subunit.</text>
</comment>
<dbReference type="PROSITE" id="PS51257">
    <property type="entry name" value="PROKAR_LIPOPROTEIN"/>
    <property type="match status" value="1"/>
</dbReference>
<evidence type="ECO:0000256" key="5">
    <source>
        <dbReference type="ARBA" id="ARBA00023004"/>
    </source>
</evidence>
<keyword evidence="1" id="KW-0813">Transport</keyword>
<keyword evidence="5 7" id="KW-0408">Iron</keyword>
<evidence type="ECO:0000256" key="2">
    <source>
        <dbReference type="ARBA" id="ARBA00022617"/>
    </source>
</evidence>
<feature type="binding site" description="axial binding residue" evidence="7">
    <location>
        <position position="65"/>
    </location>
    <ligand>
        <name>heme c</name>
        <dbReference type="ChEBI" id="CHEBI:61717"/>
    </ligand>
    <ligandPart>
        <name>Fe</name>
        <dbReference type="ChEBI" id="CHEBI:18248"/>
    </ligandPart>
</feature>
<dbReference type="AlphaFoldDB" id="A0A383RMG0"/>
<keyword evidence="4" id="KW-0249">Electron transport</keyword>
<dbReference type="Gene3D" id="1.10.760.10">
    <property type="entry name" value="Cytochrome c-like domain"/>
    <property type="match status" value="1"/>
</dbReference>
<feature type="binding site" description="covalent" evidence="6">
    <location>
        <position position="61"/>
    </location>
    <ligand>
        <name>heme c</name>
        <dbReference type="ChEBI" id="CHEBI:61717"/>
    </ligand>
</feature>
<accession>A0A383RMG0</accession>
<keyword evidence="3 7" id="KW-0479">Metal-binding</keyword>
<dbReference type="EMBL" id="LS992241">
    <property type="protein sequence ID" value="SYX87486.1"/>
    <property type="molecule type" value="Genomic_DNA"/>
</dbReference>
<proteinExistence type="predicted"/>
<evidence type="ECO:0000256" key="6">
    <source>
        <dbReference type="PIRSR" id="PIRSR000025-1"/>
    </source>
</evidence>
<dbReference type="PANTHER" id="PTHR37823">
    <property type="entry name" value="CYTOCHROME C-553-LIKE"/>
    <property type="match status" value="1"/>
</dbReference>
<evidence type="ECO:0000256" key="4">
    <source>
        <dbReference type="ARBA" id="ARBA00022982"/>
    </source>
</evidence>
<reference evidence="10" key="1">
    <citation type="submission" date="2018-08" db="EMBL/GenBank/DDBJ databases">
        <authorList>
            <person name="Chevrot R."/>
        </authorList>
    </citation>
    <scope>NUCLEOTIDE SEQUENCE [LARGE SCALE GENOMIC DNA]</scope>
</reference>
<dbReference type="PIRSF" id="PIRSF000025">
    <property type="entry name" value="Cytc_Bsub_c550"/>
    <property type="match status" value="1"/>
</dbReference>
<feature type="binding site" description="axial binding residue" evidence="7">
    <location>
        <position position="102"/>
    </location>
    <ligand>
        <name>heme c</name>
        <dbReference type="ChEBI" id="CHEBI:61717"/>
    </ligand>
    <ligandPart>
        <name>Fe</name>
        <dbReference type="ChEBI" id="CHEBI:18248"/>
    </ligandPart>
</feature>
<dbReference type="GO" id="GO:0020037">
    <property type="term" value="F:heme binding"/>
    <property type="evidence" value="ECO:0007669"/>
    <property type="project" value="InterPro"/>
</dbReference>
<feature type="binding site" description="covalent" evidence="6">
    <location>
        <position position="64"/>
    </location>
    <ligand>
        <name>heme c</name>
        <dbReference type="ChEBI" id="CHEBI:61717"/>
    </ligand>
</feature>